<organism evidence="2 3">
    <name type="scientific">Pseudomonas chlororaphis</name>
    <dbReference type="NCBI Taxonomy" id="587753"/>
    <lineage>
        <taxon>Bacteria</taxon>
        <taxon>Pseudomonadati</taxon>
        <taxon>Pseudomonadota</taxon>
        <taxon>Gammaproteobacteria</taxon>
        <taxon>Pseudomonadales</taxon>
        <taxon>Pseudomonadaceae</taxon>
        <taxon>Pseudomonas</taxon>
    </lineage>
</organism>
<gene>
    <name evidence="2" type="ORF">C4K04_2673</name>
</gene>
<dbReference type="Proteomes" id="UP000268048">
    <property type="component" value="Chromosome"/>
</dbReference>
<reference evidence="2 3" key="1">
    <citation type="submission" date="2018-03" db="EMBL/GenBank/DDBJ databases">
        <title>Diversity of phytobeneficial traits revealed by whole-genome analysis of worldwide-isolated phenazine-producing Pseudomonas spp.</title>
        <authorList>
            <person name="Biessy A."/>
            <person name="Novinscak A."/>
            <person name="Blom J."/>
            <person name="Leger G."/>
            <person name="Thomashow L.S."/>
            <person name="Cazorla F.M."/>
            <person name="Josic D."/>
            <person name="Filion M."/>
        </authorList>
    </citation>
    <scope>NUCLEOTIDE SEQUENCE [LARGE SCALE GENOMIC DNA]</scope>
    <source>
        <strain evidence="2 3">B25</strain>
    </source>
</reference>
<sequence length="1104" mass="119939">MLCLISAFEDILMRKKYCFYAKQVCCLVFMLMSLALFSGPASAGHSMYVAGGALNGCPKGSGFPGAIPAQCRFDSVRGMEIPLNIYWDCVYSQRARISIEKLTPGSASAEFNYSHEFFNKLIAKNSYNGLDKWGGAARTGVMIDGNYSPGIYRFRVNVQEEKWSVWPFKGSCQGMNDYRWFEIYEPKPAEFKMVVTSSINSKDSRITPASGVTTAVSLAYRANGTVTFSPQITKNNDLNELQTCELSLSPKGSVNTKVNYTRTNNNSFVINARDIPRNAPYTVSMSCAFKGNNIVKSSAPQNPVSLIRENPDFGKTLLKWNDQSGRLNQYSYSRGGATASYRIQGDPNASYTPDYCTLSYSNNAGNLNLPGTLKADTSASFRLRDVKNTVSGSGSCGASGQVTIQATCAALEQNKLGQGEFTKNMGSICLERLHPSLLGTNEGDFNLASTDNSPIRPGAQTSINVSAGVTTPRPNVTFTLARIEKSSITGCPGGFRQNTSSKECIADAEDGTPSKSGTLLLKADGGLKRTTHGSVSLWASNQDYDKHGSTSAKTYNFMIKPEITIDPSIAKVGLGDTKLEAPVFRKDRQLILNIPYTLNTKGTNGTLDKLLVTLPEQALKKSGVPVVKVGSTAVSVNAGWTGSGAQTNVLAGKVDYSDGQKIILELPVQVISEGIADEQMQLSSIKVDAQYLTGLSGDRIYPKENQADIKNADAVGALNVDLNFGAPLIDAKAAFELEVSKEAMLLNEQNPAYDLQIKFSSPKNINGAAVAVNLPPELVRKTNGNIVWSQAGNENKHNQWTHKGTVVSNMKLVKNTEYRLTVPVMLRDVKQKPLKTKIEVSIFQNSAPAEKDHIDQDHLDRVVLIGSELQTTREVTVEEQAELFLKGLNPNQQALNGPKTFIFKVGIENAKGSDSVTLNDGNTTFTLSAGQTMGNVVYFKGPVTLPTALNYTPVLKVMRGGKELLNTSLAGIEGRPDLSCGNNSSERETCTLSWLRASVPHSNDANGSGLLSIKLLKDAKQFKVNSNHVLAHSEAFVVFGSVIPEWSDMRTFPPHDQSAPKLNINTLNEKSKDFNTTSLFLNGVLPQDGKFHFAVWPEEEEVAY</sequence>
<accession>A0A3G7TML0</accession>
<evidence type="ECO:0000313" key="3">
    <source>
        <dbReference type="Proteomes" id="UP000268048"/>
    </source>
</evidence>
<protein>
    <submittedName>
        <fullName evidence="2">Uncharacterized protein</fullName>
    </submittedName>
</protein>
<feature type="chain" id="PRO_5017934595" evidence="1">
    <location>
        <begin position="44"/>
        <end position="1104"/>
    </location>
</feature>
<evidence type="ECO:0000313" key="2">
    <source>
        <dbReference type="EMBL" id="AZE48345.1"/>
    </source>
</evidence>
<dbReference type="AlphaFoldDB" id="A0A3G7TML0"/>
<proteinExistence type="predicted"/>
<dbReference type="EMBL" id="CP027753">
    <property type="protein sequence ID" value="AZE48345.1"/>
    <property type="molecule type" value="Genomic_DNA"/>
</dbReference>
<keyword evidence="1" id="KW-0732">Signal</keyword>
<evidence type="ECO:0000256" key="1">
    <source>
        <dbReference type="SAM" id="SignalP"/>
    </source>
</evidence>
<feature type="signal peptide" evidence="1">
    <location>
        <begin position="1"/>
        <end position="43"/>
    </location>
</feature>
<name>A0A3G7TML0_9PSED</name>